<dbReference type="OrthoDB" id="7570189at2"/>
<proteinExistence type="predicted"/>
<dbReference type="AlphaFoldDB" id="A0A2T5BVB0"/>
<name>A0A2T5BVB0_9RHOB</name>
<sequence>MTPPVLSRRFSLERLRQVPDGAGGYAVVWEILGNLWAELIPQAGGSRMAGELTISRVSCRIIVRAAPVGAPSRPEPGQRLREGVRVFRILAVAETDAKGRYLTCHAEEEGAA</sequence>
<organism evidence="1 2">
    <name type="scientific">Rhodovulum imhoffii</name>
    <dbReference type="NCBI Taxonomy" id="365340"/>
    <lineage>
        <taxon>Bacteria</taxon>
        <taxon>Pseudomonadati</taxon>
        <taxon>Pseudomonadota</taxon>
        <taxon>Alphaproteobacteria</taxon>
        <taxon>Rhodobacterales</taxon>
        <taxon>Paracoccaceae</taxon>
        <taxon>Rhodovulum</taxon>
    </lineage>
</organism>
<keyword evidence="2" id="KW-1185">Reference proteome</keyword>
<dbReference type="Gene3D" id="2.40.10.270">
    <property type="entry name" value="Bacteriophage SPP1 head-tail adaptor protein"/>
    <property type="match status" value="1"/>
</dbReference>
<reference evidence="1 2" key="1">
    <citation type="submission" date="2018-04" db="EMBL/GenBank/DDBJ databases">
        <title>Genomic Encyclopedia of Archaeal and Bacterial Type Strains, Phase II (KMG-II): from individual species to whole genera.</title>
        <authorList>
            <person name="Goeker M."/>
        </authorList>
    </citation>
    <scope>NUCLEOTIDE SEQUENCE [LARGE SCALE GENOMIC DNA]</scope>
    <source>
        <strain evidence="1 2">DSM 18064</strain>
    </source>
</reference>
<gene>
    <name evidence="1" type="ORF">C8N32_10243</name>
</gene>
<dbReference type="EMBL" id="QAAA01000002">
    <property type="protein sequence ID" value="PTN03522.1"/>
    <property type="molecule type" value="Genomic_DNA"/>
</dbReference>
<accession>A0A2T5BVB0</accession>
<dbReference type="RefSeq" id="WP_107890813.1">
    <property type="nucleotide sequence ID" value="NZ_NHSI01000055.1"/>
</dbReference>
<dbReference type="InterPro" id="IPR038666">
    <property type="entry name" value="SSP1_head-tail_sf"/>
</dbReference>
<dbReference type="InterPro" id="IPR008767">
    <property type="entry name" value="Phage_SPP1_head-tail_adaptor"/>
</dbReference>
<comment type="caution">
    <text evidence="1">The sequence shown here is derived from an EMBL/GenBank/DDBJ whole genome shotgun (WGS) entry which is preliminary data.</text>
</comment>
<evidence type="ECO:0000313" key="1">
    <source>
        <dbReference type="EMBL" id="PTN03522.1"/>
    </source>
</evidence>
<protein>
    <submittedName>
        <fullName evidence="1">Head-tail adaptor</fullName>
    </submittedName>
</protein>
<evidence type="ECO:0000313" key="2">
    <source>
        <dbReference type="Proteomes" id="UP000243859"/>
    </source>
</evidence>
<dbReference type="Pfam" id="PF05521">
    <property type="entry name" value="Phage_HCP"/>
    <property type="match status" value="1"/>
</dbReference>
<dbReference type="Proteomes" id="UP000243859">
    <property type="component" value="Unassembled WGS sequence"/>
</dbReference>